<evidence type="ECO:0000313" key="2">
    <source>
        <dbReference type="Proteomes" id="UP000828941"/>
    </source>
</evidence>
<dbReference type="Proteomes" id="UP000828941">
    <property type="component" value="Chromosome 13"/>
</dbReference>
<evidence type="ECO:0000313" key="1">
    <source>
        <dbReference type="EMBL" id="KAI4300155.1"/>
    </source>
</evidence>
<organism evidence="1 2">
    <name type="scientific">Bauhinia variegata</name>
    <name type="common">Purple orchid tree</name>
    <name type="synonym">Phanera variegata</name>
    <dbReference type="NCBI Taxonomy" id="167791"/>
    <lineage>
        <taxon>Eukaryota</taxon>
        <taxon>Viridiplantae</taxon>
        <taxon>Streptophyta</taxon>
        <taxon>Embryophyta</taxon>
        <taxon>Tracheophyta</taxon>
        <taxon>Spermatophyta</taxon>
        <taxon>Magnoliopsida</taxon>
        <taxon>eudicotyledons</taxon>
        <taxon>Gunneridae</taxon>
        <taxon>Pentapetalae</taxon>
        <taxon>rosids</taxon>
        <taxon>fabids</taxon>
        <taxon>Fabales</taxon>
        <taxon>Fabaceae</taxon>
        <taxon>Cercidoideae</taxon>
        <taxon>Cercideae</taxon>
        <taxon>Bauhiniinae</taxon>
        <taxon>Bauhinia</taxon>
    </lineage>
</organism>
<sequence>MMPLTPDQYKKVGLGISPSPPPFLTPRPERRRTEPRGVEWNSNRQDRDKECNVQVLLRCRPLSDDEQKSNVPSVVSCNEQKREVTVMQTLANKQVERVFTFDKVFGPKAQQRSIYDQAVVPIVNEVLDGFNCTIFAYGQTGTGKTYTMEGGMRKKGGDLPGEAGVIPRAVRQIFDMLEAQNADYSMKVTFLELYNEEITDLLAPEDNSRPTEEKQKKSINLMEDGKGCVFVRGLEEESVYSVNEIYALLERGASKRRTADTLLNKRSSRSHSVFTITVYVKETVIGDEELIKCGKLNLVDLAGSENILRSGAREGRAREAGEINKSLLTLGRVINALVEHSPHVPYRDSKLTRILRDSLGGKTKTCIIATISPTAYCLEETLSTLDYASRAKSIKNKPEANQKVSKAVLLKDLYMEIERMKEDIRAARERNGVYIPQERFAREEAEKKARNEKIEHLENELNLSEKEVDRFRQLYLIEKEQKLDFECQLKDCKGNLEKSNMALQDLQENYRQVVSKLKQKECTISKLQKSENSLIERAKEMCMDLQNASDDIHSLSSKLDQKDRMEEENQKIIRNFGSLLNENLKDLHTTIMGSTSQQQEQLRCMEDHVSSYLSSKRDTAQALESKIKKMTEIYTSGVGSLKELANTFNAKATSDMGQIQSKVSSQTLAAENFLATAVLEAKDVLCCIQNSLDEQKELLEFSLQQQEEGLQQSLTSAQAISEATVNFFNDIHQHSSTIMEVIEETQNERSHQLVNFEKLFKEEASREEEQALEKIATILAAMTSKRIAMVSEATRNMQDTSMLQSKRLQLEMRNMQQVSSDGTKEVHGYAEKMNNHFIRQTFSACEFRAIMENCLHECSNRVDCSSQQWENTQLSLNHLNKGSLAEIESTVKESIFTNDALNEKLLAVSSAADSDYDAGTCNLLAAVNGSLVLDQENKKEIDSMTTWWSEQLNSVQEHHGESISNIQVQAEKFLVKDYLVDQHKNSSAKKKVITVPSPASIEEMRTHITEDNSSENILKHIESESKIRRLTASPNRTPFSRVN</sequence>
<comment type="caution">
    <text evidence="1">The sequence shown here is derived from an EMBL/GenBank/DDBJ whole genome shotgun (WGS) entry which is preliminary data.</text>
</comment>
<keyword evidence="2" id="KW-1185">Reference proteome</keyword>
<proteinExistence type="predicted"/>
<name>A0ACB9KSS1_BAUVA</name>
<accession>A0ACB9KSS1</accession>
<gene>
    <name evidence="1" type="ORF">L6164_033564</name>
</gene>
<protein>
    <submittedName>
        <fullName evidence="1">Uncharacterized protein</fullName>
    </submittedName>
</protein>
<reference evidence="1 2" key="1">
    <citation type="journal article" date="2022" name="DNA Res.">
        <title>Chromosomal-level genome assembly of the orchid tree Bauhinia variegata (Leguminosae; Cercidoideae) supports the allotetraploid origin hypothesis of Bauhinia.</title>
        <authorList>
            <person name="Zhong Y."/>
            <person name="Chen Y."/>
            <person name="Zheng D."/>
            <person name="Pang J."/>
            <person name="Liu Y."/>
            <person name="Luo S."/>
            <person name="Meng S."/>
            <person name="Qian L."/>
            <person name="Wei D."/>
            <person name="Dai S."/>
            <person name="Zhou R."/>
        </authorList>
    </citation>
    <scope>NUCLEOTIDE SEQUENCE [LARGE SCALE GENOMIC DNA]</scope>
    <source>
        <strain evidence="1">BV-YZ2020</strain>
    </source>
</reference>
<dbReference type="EMBL" id="CM039438">
    <property type="protein sequence ID" value="KAI4300155.1"/>
    <property type="molecule type" value="Genomic_DNA"/>
</dbReference>